<dbReference type="InterPro" id="IPR004006">
    <property type="entry name" value="DhaK_dom"/>
</dbReference>
<dbReference type="PROSITE" id="PS51481">
    <property type="entry name" value="DHAK"/>
    <property type="match status" value="1"/>
</dbReference>
<evidence type="ECO:0000313" key="2">
    <source>
        <dbReference type="EMBL" id="GAI90906.1"/>
    </source>
</evidence>
<protein>
    <recommendedName>
        <fullName evidence="1">DhaK domain-containing protein</fullName>
    </recommendedName>
</protein>
<dbReference type="SUPFAM" id="SSF82549">
    <property type="entry name" value="DAK1/DegV-like"/>
    <property type="match status" value="1"/>
</dbReference>
<dbReference type="GO" id="GO:0004371">
    <property type="term" value="F:glycerone kinase activity"/>
    <property type="evidence" value="ECO:0007669"/>
    <property type="project" value="InterPro"/>
</dbReference>
<gene>
    <name evidence="2" type="ORF">S12H4_30575</name>
</gene>
<feature type="non-terminal residue" evidence="2">
    <location>
        <position position="72"/>
    </location>
</feature>
<dbReference type="PANTHER" id="PTHR28629">
    <property type="entry name" value="TRIOKINASE/FMN CYCLASE"/>
    <property type="match status" value="1"/>
</dbReference>
<dbReference type="InterPro" id="IPR050861">
    <property type="entry name" value="Dihydroxyacetone_Kinase"/>
</dbReference>
<dbReference type="Gene3D" id="3.40.50.10440">
    <property type="entry name" value="Dihydroxyacetone kinase, domain 1"/>
    <property type="match status" value="1"/>
</dbReference>
<sequence>MNFEMAAEMAGMEDIPVMMSIVKDDVASAPRLEKDRRRGVAGLFFAYKIAGAKADTMAKLEEIKAVTDRVID</sequence>
<name>X1THS0_9ZZZZ</name>
<feature type="domain" description="DhaK" evidence="1">
    <location>
        <begin position="1"/>
        <end position="72"/>
    </location>
</feature>
<dbReference type="EMBL" id="BARW01017745">
    <property type="protein sequence ID" value="GAI90906.1"/>
    <property type="molecule type" value="Genomic_DNA"/>
</dbReference>
<accession>X1THS0</accession>
<comment type="caution">
    <text evidence="2">The sequence shown here is derived from an EMBL/GenBank/DDBJ whole genome shotgun (WGS) entry which is preliminary data.</text>
</comment>
<dbReference type="GO" id="GO:0005829">
    <property type="term" value="C:cytosol"/>
    <property type="evidence" value="ECO:0007669"/>
    <property type="project" value="TreeGrafter"/>
</dbReference>
<dbReference type="AlphaFoldDB" id="X1THS0"/>
<dbReference type="PANTHER" id="PTHR28629:SF4">
    <property type="entry name" value="TRIOKINASE_FMN CYCLASE"/>
    <property type="match status" value="1"/>
</dbReference>
<dbReference type="Pfam" id="PF02733">
    <property type="entry name" value="Dak1"/>
    <property type="match status" value="1"/>
</dbReference>
<reference evidence="2" key="1">
    <citation type="journal article" date="2014" name="Front. Microbiol.">
        <title>High frequency of phylogenetically diverse reductive dehalogenase-homologous genes in deep subseafloor sedimentary metagenomes.</title>
        <authorList>
            <person name="Kawai M."/>
            <person name="Futagami T."/>
            <person name="Toyoda A."/>
            <person name="Takaki Y."/>
            <person name="Nishi S."/>
            <person name="Hori S."/>
            <person name="Arai W."/>
            <person name="Tsubouchi T."/>
            <person name="Morono Y."/>
            <person name="Uchiyama I."/>
            <person name="Ito T."/>
            <person name="Fujiyama A."/>
            <person name="Inagaki F."/>
            <person name="Takami H."/>
        </authorList>
    </citation>
    <scope>NUCLEOTIDE SEQUENCE</scope>
    <source>
        <strain evidence="2">Expedition CK06-06</strain>
    </source>
</reference>
<dbReference type="GO" id="GO:0019563">
    <property type="term" value="P:glycerol catabolic process"/>
    <property type="evidence" value="ECO:0007669"/>
    <property type="project" value="TreeGrafter"/>
</dbReference>
<organism evidence="2">
    <name type="scientific">marine sediment metagenome</name>
    <dbReference type="NCBI Taxonomy" id="412755"/>
    <lineage>
        <taxon>unclassified sequences</taxon>
        <taxon>metagenomes</taxon>
        <taxon>ecological metagenomes</taxon>
    </lineage>
</organism>
<proteinExistence type="predicted"/>
<evidence type="ECO:0000259" key="1">
    <source>
        <dbReference type="PROSITE" id="PS51481"/>
    </source>
</evidence>